<accession>A0ABU3TTN4</accession>
<name>A0ABU3TTN4_9BACT</name>
<dbReference type="Pfam" id="PF10677">
    <property type="entry name" value="DUF2490"/>
    <property type="match status" value="1"/>
</dbReference>
<gene>
    <name evidence="1" type="ORF">PQG45_09005</name>
</gene>
<reference evidence="1 2" key="1">
    <citation type="submission" date="2023-09" db="EMBL/GenBank/DDBJ databases">
        <title>Aquirufa genomes.</title>
        <authorList>
            <person name="Pitt A."/>
        </authorList>
    </citation>
    <scope>NUCLEOTIDE SEQUENCE [LARGE SCALE GENOMIC DNA]</scope>
    <source>
        <strain evidence="1 2">LEOWEIH-7C</strain>
    </source>
</reference>
<evidence type="ECO:0000313" key="2">
    <source>
        <dbReference type="Proteomes" id="UP001249959"/>
    </source>
</evidence>
<sequence length="235" mass="28104">MKYLFFFLVPLFGLWGQSKIEHQSQVWYGYYLTYPFNQKWYVQGEVHKRHFVNPLEHHQYAFRAHVHRTMGETWDFSTGVAVFLNTPNNPLAPVRLVIPEYRPHADISYKHRWSMLRIEHRFRFEMRFNQGTDVTKTNLTDEIKFSNYRFRYRLQALFPLVKSIQGKINTEILLNAAQDNPDNVLDQHRMFAGLSIPILSNLTVDVGYLHAFQQRSNLDFYDRSILSLMAYHRIK</sequence>
<dbReference type="EMBL" id="JAVNWW010000004">
    <property type="protein sequence ID" value="MDU0809169.1"/>
    <property type="molecule type" value="Genomic_DNA"/>
</dbReference>
<evidence type="ECO:0000313" key="1">
    <source>
        <dbReference type="EMBL" id="MDU0809169.1"/>
    </source>
</evidence>
<dbReference type="RefSeq" id="WP_315574307.1">
    <property type="nucleotide sequence ID" value="NZ_JARDXH010000001.1"/>
</dbReference>
<dbReference type="InterPro" id="IPR019619">
    <property type="entry name" value="DUF2490"/>
</dbReference>
<protein>
    <submittedName>
        <fullName evidence="1">DUF2490 domain-containing protein</fullName>
    </submittedName>
</protein>
<keyword evidence="2" id="KW-1185">Reference proteome</keyword>
<organism evidence="1 2">
    <name type="scientific">Aquirufa regiilacus</name>
    <dbReference type="NCBI Taxonomy" id="3024868"/>
    <lineage>
        <taxon>Bacteria</taxon>
        <taxon>Pseudomonadati</taxon>
        <taxon>Bacteroidota</taxon>
        <taxon>Cytophagia</taxon>
        <taxon>Cytophagales</taxon>
        <taxon>Flectobacillaceae</taxon>
        <taxon>Aquirufa</taxon>
    </lineage>
</organism>
<proteinExistence type="predicted"/>
<dbReference type="Proteomes" id="UP001249959">
    <property type="component" value="Unassembled WGS sequence"/>
</dbReference>
<comment type="caution">
    <text evidence="1">The sequence shown here is derived from an EMBL/GenBank/DDBJ whole genome shotgun (WGS) entry which is preliminary data.</text>
</comment>